<dbReference type="EMBL" id="CP001324">
    <property type="protein sequence ID" value="ACO62282.1"/>
    <property type="molecule type" value="Genomic_DNA"/>
</dbReference>
<gene>
    <name evidence="2" type="ORF">MICPUN_57117</name>
</gene>
<dbReference type="InParanoid" id="C1E256"/>
<keyword evidence="3" id="KW-1185">Reference proteome</keyword>
<dbReference type="InterPro" id="IPR040235">
    <property type="entry name" value="Nicolin-1"/>
</dbReference>
<dbReference type="GO" id="GO:0005654">
    <property type="term" value="C:nucleoplasm"/>
    <property type="evidence" value="ECO:0007669"/>
    <property type="project" value="TreeGrafter"/>
</dbReference>
<proteinExistence type="predicted"/>
<dbReference type="RefSeq" id="XP_002501024.1">
    <property type="nucleotide sequence ID" value="XM_002500978.1"/>
</dbReference>
<feature type="region of interest" description="Disordered" evidence="1">
    <location>
        <begin position="114"/>
        <end position="133"/>
    </location>
</feature>
<accession>C1E256</accession>
<dbReference type="PANTHER" id="PTHR31239:SF2">
    <property type="entry name" value="NICOLIN-1"/>
    <property type="match status" value="1"/>
</dbReference>
<protein>
    <submittedName>
        <fullName evidence="2">Uncharacterized protein</fullName>
    </submittedName>
</protein>
<dbReference type="eggNOG" id="ENOG502SGHZ">
    <property type="taxonomic scope" value="Eukaryota"/>
</dbReference>
<dbReference type="GeneID" id="8241793"/>
<reference evidence="2 3" key="1">
    <citation type="journal article" date="2009" name="Science">
        <title>Green evolution and dynamic adaptations revealed by genomes of the marine picoeukaryotes Micromonas.</title>
        <authorList>
            <person name="Worden A.Z."/>
            <person name="Lee J.H."/>
            <person name="Mock T."/>
            <person name="Rouze P."/>
            <person name="Simmons M.P."/>
            <person name="Aerts A.L."/>
            <person name="Allen A.E."/>
            <person name="Cuvelier M.L."/>
            <person name="Derelle E."/>
            <person name="Everett M.V."/>
            <person name="Foulon E."/>
            <person name="Grimwood J."/>
            <person name="Gundlach H."/>
            <person name="Henrissat B."/>
            <person name="Napoli C."/>
            <person name="McDonald S.M."/>
            <person name="Parker M.S."/>
            <person name="Rombauts S."/>
            <person name="Salamov A."/>
            <person name="Von Dassow P."/>
            <person name="Badger J.H."/>
            <person name="Coutinho P.M."/>
            <person name="Demir E."/>
            <person name="Dubchak I."/>
            <person name="Gentemann C."/>
            <person name="Eikrem W."/>
            <person name="Gready J.E."/>
            <person name="John U."/>
            <person name="Lanier W."/>
            <person name="Lindquist E.A."/>
            <person name="Lucas S."/>
            <person name="Mayer K.F."/>
            <person name="Moreau H."/>
            <person name="Not F."/>
            <person name="Otillar R."/>
            <person name="Panaud O."/>
            <person name="Pangilinan J."/>
            <person name="Paulsen I."/>
            <person name="Piegu B."/>
            <person name="Poliakov A."/>
            <person name="Robbens S."/>
            <person name="Schmutz J."/>
            <person name="Toulza E."/>
            <person name="Wyss T."/>
            <person name="Zelensky A."/>
            <person name="Zhou K."/>
            <person name="Armbrust E.V."/>
            <person name="Bhattacharya D."/>
            <person name="Goodenough U.W."/>
            <person name="Van de Peer Y."/>
            <person name="Grigoriev I.V."/>
        </authorList>
    </citation>
    <scope>NUCLEOTIDE SEQUENCE [LARGE SCALE GENOMIC DNA]</scope>
    <source>
        <strain evidence="3">RCC299 / NOUM17</strain>
    </source>
</reference>
<dbReference type="AlphaFoldDB" id="C1E256"/>
<name>C1E256_MICCC</name>
<sequence>MSADPLEPNPASAPLRPFGESPIPTRRGGFAGHPPEVAALGPTRGARGGPKDTRHIPGEAILSAGSRRRDVQWPACQPASVNPWIIVMTHSTSQIRIGGVARGMATAEAFSRLRVSDEREGPSSSSRPFGFSAGVQEPTQVRLAVGTVEFFPFPVQTAEGRPIPSRRIVDAKVEGRPERVRFIAFRNHYSSCVTVKARVAGSGGASGPWQTVLTTYKLMRSPHFEDDAEDWKVIELPDRTRNGLELDRVTELRLYLFQPSAMFNGAHYGIRSLAAYSDGNKESCLRAAYRAHLPTEATAKEDSAGEPSLEALIPGIDLEAATGGDGAGGIPVDELEGVVASAVDLARALRDVYRTRGQTEDPVPKGFRQAFDN</sequence>
<evidence type="ECO:0000313" key="3">
    <source>
        <dbReference type="Proteomes" id="UP000002009"/>
    </source>
</evidence>
<evidence type="ECO:0000256" key="1">
    <source>
        <dbReference type="SAM" id="MobiDB-lite"/>
    </source>
</evidence>
<feature type="region of interest" description="Disordered" evidence="1">
    <location>
        <begin position="1"/>
        <end position="56"/>
    </location>
</feature>
<organism evidence="2 3">
    <name type="scientific">Micromonas commoda (strain RCC299 / NOUM17 / CCMP2709)</name>
    <name type="common">Picoplanktonic green alga</name>
    <dbReference type="NCBI Taxonomy" id="296587"/>
    <lineage>
        <taxon>Eukaryota</taxon>
        <taxon>Viridiplantae</taxon>
        <taxon>Chlorophyta</taxon>
        <taxon>Mamiellophyceae</taxon>
        <taxon>Mamiellales</taxon>
        <taxon>Mamiellaceae</taxon>
        <taxon>Micromonas</taxon>
    </lineage>
</organism>
<dbReference type="KEGG" id="mis:MICPUN_57117"/>
<dbReference type="Proteomes" id="UP000002009">
    <property type="component" value="Chromosome 3"/>
</dbReference>
<dbReference type="PANTHER" id="PTHR31239">
    <property type="entry name" value="NICOLIN 1"/>
    <property type="match status" value="1"/>
</dbReference>
<feature type="compositionally biased region" description="Low complexity" evidence="1">
    <location>
        <begin position="122"/>
        <end position="132"/>
    </location>
</feature>
<evidence type="ECO:0000313" key="2">
    <source>
        <dbReference type="EMBL" id="ACO62282.1"/>
    </source>
</evidence>